<comment type="caution">
    <text evidence="3">The sequence shown here is derived from an EMBL/GenBank/DDBJ whole genome shotgun (WGS) entry which is preliminary data.</text>
</comment>
<accession>A0A8J3IE13</accession>
<evidence type="ECO:0000313" key="3">
    <source>
        <dbReference type="EMBL" id="GHO92591.1"/>
    </source>
</evidence>
<dbReference type="Pfam" id="PF09723">
    <property type="entry name" value="Zn_ribbon_8"/>
    <property type="match status" value="1"/>
</dbReference>
<dbReference type="AlphaFoldDB" id="A0A8J3IE13"/>
<feature type="domain" description="Putative regulatory protein FmdB zinc ribbon" evidence="2">
    <location>
        <begin position="1"/>
        <end position="41"/>
    </location>
</feature>
<keyword evidence="4" id="KW-1185">Reference proteome</keyword>
<proteinExistence type="predicted"/>
<dbReference type="NCBIfam" id="TIGR02605">
    <property type="entry name" value="CxxC_CxxC_SSSS"/>
    <property type="match status" value="1"/>
</dbReference>
<gene>
    <name evidence="3" type="ORF">KSF_026390</name>
</gene>
<name>A0A8J3IE13_9CHLR</name>
<organism evidence="3 4">
    <name type="scientific">Reticulibacter mediterranei</name>
    <dbReference type="NCBI Taxonomy" id="2778369"/>
    <lineage>
        <taxon>Bacteria</taxon>
        <taxon>Bacillati</taxon>
        <taxon>Chloroflexota</taxon>
        <taxon>Ktedonobacteria</taxon>
        <taxon>Ktedonobacterales</taxon>
        <taxon>Reticulibacteraceae</taxon>
        <taxon>Reticulibacter</taxon>
    </lineage>
</organism>
<reference evidence="3" key="1">
    <citation type="submission" date="2020-10" db="EMBL/GenBank/DDBJ databases">
        <title>Taxonomic study of unclassified bacteria belonging to the class Ktedonobacteria.</title>
        <authorList>
            <person name="Yabe S."/>
            <person name="Wang C.M."/>
            <person name="Zheng Y."/>
            <person name="Sakai Y."/>
            <person name="Cavaletti L."/>
            <person name="Monciardini P."/>
            <person name="Donadio S."/>
        </authorList>
    </citation>
    <scope>NUCLEOTIDE SEQUENCE</scope>
    <source>
        <strain evidence="3">ID150040</strain>
    </source>
</reference>
<feature type="compositionally biased region" description="Low complexity" evidence="1">
    <location>
        <begin position="87"/>
        <end position="104"/>
    </location>
</feature>
<feature type="region of interest" description="Disordered" evidence="1">
    <location>
        <begin position="54"/>
        <end position="112"/>
    </location>
</feature>
<feature type="compositionally biased region" description="Low complexity" evidence="1">
    <location>
        <begin position="69"/>
        <end position="79"/>
    </location>
</feature>
<dbReference type="SMART" id="SM00834">
    <property type="entry name" value="CxxC_CXXC_SSSS"/>
    <property type="match status" value="1"/>
</dbReference>
<evidence type="ECO:0000313" key="4">
    <source>
        <dbReference type="Proteomes" id="UP000597444"/>
    </source>
</evidence>
<dbReference type="PANTHER" id="PTHR34404:SF2">
    <property type="entry name" value="CONSERVED SERINE RICH PROTEIN"/>
    <property type="match status" value="1"/>
</dbReference>
<dbReference type="RefSeq" id="WP_220203414.1">
    <property type="nucleotide sequence ID" value="NZ_BNJK01000001.1"/>
</dbReference>
<sequence length="112" mass="12027">MPTYEYLCQSCSHRFETWQKMTDEPLTTCPECGQHIRRVLYATGVIFKGSGFYKTDHSNNGTLPTANGDSSKAASTTESAKSDAKTTESTSSEASTTKATASENKTARAAAS</sequence>
<dbReference type="EMBL" id="BNJK01000001">
    <property type="protein sequence ID" value="GHO92591.1"/>
    <property type="molecule type" value="Genomic_DNA"/>
</dbReference>
<protein>
    <submittedName>
        <fullName evidence="3">FmdB family transcriptional regulator</fullName>
    </submittedName>
</protein>
<evidence type="ECO:0000259" key="2">
    <source>
        <dbReference type="SMART" id="SM00834"/>
    </source>
</evidence>
<feature type="compositionally biased region" description="Polar residues" evidence="1">
    <location>
        <begin position="58"/>
        <end position="68"/>
    </location>
</feature>
<dbReference type="PANTHER" id="PTHR34404">
    <property type="entry name" value="REGULATORY PROTEIN, FMDB FAMILY"/>
    <property type="match status" value="1"/>
</dbReference>
<dbReference type="InterPro" id="IPR013429">
    <property type="entry name" value="Regulatory_FmdB_Zinc_ribbon"/>
</dbReference>
<dbReference type="Proteomes" id="UP000597444">
    <property type="component" value="Unassembled WGS sequence"/>
</dbReference>
<evidence type="ECO:0000256" key="1">
    <source>
        <dbReference type="SAM" id="MobiDB-lite"/>
    </source>
</evidence>